<dbReference type="InterPro" id="IPR050158">
    <property type="entry name" value="Ubiquitin_ubiquitin-like"/>
</dbReference>
<organism evidence="2">
    <name type="scientific">viral metagenome</name>
    <dbReference type="NCBI Taxonomy" id="1070528"/>
    <lineage>
        <taxon>unclassified sequences</taxon>
        <taxon>metagenomes</taxon>
        <taxon>organismal metagenomes</taxon>
    </lineage>
</organism>
<dbReference type="InterPro" id="IPR019956">
    <property type="entry name" value="Ubiquitin_dom"/>
</dbReference>
<dbReference type="AlphaFoldDB" id="A0A6C0GZQ9"/>
<reference evidence="2" key="1">
    <citation type="journal article" date="2020" name="Nature">
        <title>Giant virus diversity and host interactions through global metagenomics.</title>
        <authorList>
            <person name="Schulz F."/>
            <person name="Roux S."/>
            <person name="Paez-Espino D."/>
            <person name="Jungbluth S."/>
            <person name="Walsh D.A."/>
            <person name="Denef V.J."/>
            <person name="McMahon K.D."/>
            <person name="Konstantinidis K.T."/>
            <person name="Eloe-Fadrosh E.A."/>
            <person name="Kyrpides N.C."/>
            <person name="Woyke T."/>
        </authorList>
    </citation>
    <scope>NUCLEOTIDE SEQUENCE</scope>
    <source>
        <strain evidence="2">GVMAG-M-3300023179-4</strain>
    </source>
</reference>
<dbReference type="PROSITE" id="PS50053">
    <property type="entry name" value="UBIQUITIN_2"/>
    <property type="match status" value="1"/>
</dbReference>
<dbReference type="InterPro" id="IPR000626">
    <property type="entry name" value="Ubiquitin-like_dom"/>
</dbReference>
<evidence type="ECO:0000313" key="2">
    <source>
        <dbReference type="EMBL" id="QHT73788.1"/>
    </source>
</evidence>
<dbReference type="InterPro" id="IPR029071">
    <property type="entry name" value="Ubiquitin-like_domsf"/>
</dbReference>
<dbReference type="Pfam" id="PF00240">
    <property type="entry name" value="ubiquitin"/>
    <property type="match status" value="1"/>
</dbReference>
<dbReference type="SUPFAM" id="SSF54236">
    <property type="entry name" value="Ubiquitin-like"/>
    <property type="match status" value="1"/>
</dbReference>
<dbReference type="EMBL" id="MN739832">
    <property type="protein sequence ID" value="QHT73788.1"/>
    <property type="molecule type" value="Genomic_DNA"/>
</dbReference>
<protein>
    <recommendedName>
        <fullName evidence="1">Ubiquitin-like domain-containing protein</fullName>
    </recommendedName>
</protein>
<proteinExistence type="predicted"/>
<evidence type="ECO:0000259" key="1">
    <source>
        <dbReference type="PROSITE" id="PS50053"/>
    </source>
</evidence>
<dbReference type="PRINTS" id="PR00348">
    <property type="entry name" value="UBIQUITIN"/>
</dbReference>
<name>A0A6C0GZQ9_9ZZZZ</name>
<sequence>MQIFIKNKRTTVYEINKLDTIEFLQDQIYDKEGIPSKYYYLVHNGKILDSNKTIGFYSIERESTIYLNIKLYVD</sequence>
<feature type="domain" description="Ubiquitin-like" evidence="1">
    <location>
        <begin position="1"/>
        <end position="70"/>
    </location>
</feature>
<accession>A0A6C0GZQ9</accession>
<dbReference type="PANTHER" id="PTHR10666">
    <property type="entry name" value="UBIQUITIN"/>
    <property type="match status" value="1"/>
</dbReference>
<dbReference type="Gene3D" id="3.10.20.90">
    <property type="entry name" value="Phosphatidylinositol 3-kinase Catalytic Subunit, Chain A, domain 1"/>
    <property type="match status" value="1"/>
</dbReference>
<dbReference type="SMART" id="SM00213">
    <property type="entry name" value="UBQ"/>
    <property type="match status" value="1"/>
</dbReference>